<accession>A0ABV3AGH2</accession>
<dbReference type="Proteomes" id="UP001551011">
    <property type="component" value="Unassembled WGS sequence"/>
</dbReference>
<dbReference type="InterPro" id="IPR047992">
    <property type="entry name" value="BREX_PglZ"/>
</dbReference>
<dbReference type="InterPro" id="IPR058882">
    <property type="entry name" value="PglZ_C"/>
</dbReference>
<protein>
    <submittedName>
        <fullName evidence="5">BREX-2 system phosphatase PglZ</fullName>
    </submittedName>
</protein>
<evidence type="ECO:0000313" key="5">
    <source>
        <dbReference type="EMBL" id="MEU5711049.1"/>
    </source>
</evidence>
<proteinExistence type="predicted"/>
<evidence type="ECO:0000313" key="6">
    <source>
        <dbReference type="Proteomes" id="UP001551011"/>
    </source>
</evidence>
<feature type="domain" description="Alkaline phosphatase-like protein PglZ C-terminal" evidence="4">
    <location>
        <begin position="869"/>
        <end position="968"/>
    </location>
</feature>
<evidence type="ECO:0000259" key="3">
    <source>
        <dbReference type="Pfam" id="PF25862"/>
    </source>
</evidence>
<dbReference type="InterPro" id="IPR058880">
    <property type="entry name" value="PglZ_N"/>
</dbReference>
<dbReference type="Pfam" id="PF08665">
    <property type="entry name" value="PglZ"/>
    <property type="match status" value="1"/>
</dbReference>
<dbReference type="Pfam" id="PF25863">
    <property type="entry name" value="PglZ_C"/>
    <property type="match status" value="1"/>
</dbReference>
<comment type="caution">
    <text evidence="5">The sequence shown here is derived from an EMBL/GenBank/DDBJ whole genome shotgun (WGS) entry which is preliminary data.</text>
</comment>
<dbReference type="Pfam" id="PF25862">
    <property type="entry name" value="PglZ_1st"/>
    <property type="match status" value="1"/>
</dbReference>
<sequence>MTDTVTAAPGAVRLNTATVTQYLASQTHLAASLTVEEQGRRRVVLLRSAPQWDGPTEPVWGEGLAAGVAVAPSPLAVHELVLDHLAGRRPGPAVLVILTDREQNELDPAILARVHKLRIDTVDSWDVVREAFGARQIDPRLKDVNWAAEALLDATPPGGWSAVPGGWLSRQYALTALAQRRLRLGRYDTEGGTRRPGDDRLDAQALLHWSTRSGAPERFLALRGPERAGLAAFLGEEDQAGLAGRALLALVDAERGADAAAFGLACAALWQHAEPAPETYRARGRAERYFGDQPPATGDQLDALVTVFGRAAEEYVTTLLATGHRTTGADAEHAREARRTTGIVLDRASALARQFGAEETVAASPVLRGGLEARFTAVGRALAAGDTAAVADAVRRLEDHRLAAEPEESARIERARMGQRLARWLATDPPADAPTVADAIQRHVAETGWVDLALEHIEAGGDPDPVLKAAYDTLGTRVRDRRRQIDASFARSLAAWTEAGTQPGSMLTVETFLERVVGPVVRRGEERRALLLVLDGMSAAIANELGEELRRSWAEFDPLPESDTPHRRAMAAALPTVTAVSRTSLFAGTLMKGTQADEKRLFPALKLWGGAPAAVFHKDDLRTEAAGDTFGPALTEALADGRTHVAVVLNAIDDRLAKEQKLGDGAWRIDDVPGLRDLLRVAANQGMAVALTSDHGHVVDRHGTKVDTSVDPASARHRLPGDGPLAEREIALSGSRVVWPEPGASVVALWDADSRYTALKAGYHGGASLAEVTIPVLAFLPFGAEPPKGWRELGDQRPDWWAPEETGRTPLASEPTTRPAAGTVSASKKPTGKVKKDQAEVARTHDTLFDVALTTGGDDALLTPVVVSRTETLVTALLASETYQAQLGGLARKPQQEQVHKALTALLDAGGTLPVTALAQRAGMPVTRGDGFAAVLRQLLNYDGVQVLETLPDGRTLRLHEALLREQFALGSG</sequence>
<organism evidence="5 6">
    <name type="scientific">Streptomyces flaveolus</name>
    <dbReference type="NCBI Taxonomy" id="67297"/>
    <lineage>
        <taxon>Bacteria</taxon>
        <taxon>Bacillati</taxon>
        <taxon>Actinomycetota</taxon>
        <taxon>Actinomycetes</taxon>
        <taxon>Kitasatosporales</taxon>
        <taxon>Streptomycetaceae</taxon>
        <taxon>Streptomyces</taxon>
    </lineage>
</organism>
<feature type="domain" description="Alkaline phosphatase-like protein PglZ second" evidence="2">
    <location>
        <begin position="202"/>
        <end position="366"/>
    </location>
</feature>
<reference evidence="5 6" key="1">
    <citation type="submission" date="2024-06" db="EMBL/GenBank/DDBJ databases">
        <title>The Natural Products Discovery Center: Release of the First 8490 Sequenced Strains for Exploring Actinobacteria Biosynthetic Diversity.</title>
        <authorList>
            <person name="Kalkreuter E."/>
            <person name="Kautsar S.A."/>
            <person name="Yang D."/>
            <person name="Bader C.D."/>
            <person name="Teijaro C.N."/>
            <person name="Fluegel L."/>
            <person name="Davis C.M."/>
            <person name="Simpson J.R."/>
            <person name="Lauterbach L."/>
            <person name="Steele A.D."/>
            <person name="Gui C."/>
            <person name="Meng S."/>
            <person name="Li G."/>
            <person name="Viehrig K."/>
            <person name="Ye F."/>
            <person name="Su P."/>
            <person name="Kiefer A.F."/>
            <person name="Nichols A."/>
            <person name="Cepeda A.J."/>
            <person name="Yan W."/>
            <person name="Fan B."/>
            <person name="Jiang Y."/>
            <person name="Adhikari A."/>
            <person name="Zheng C.-J."/>
            <person name="Schuster L."/>
            <person name="Cowan T.M."/>
            <person name="Smanski M.J."/>
            <person name="Chevrette M.G."/>
            <person name="De Carvalho L.P.S."/>
            <person name="Shen B."/>
        </authorList>
    </citation>
    <scope>NUCLEOTIDE SEQUENCE [LARGE SCALE GENOMIC DNA]</scope>
    <source>
        <strain evidence="5 6">NPDC020594</strain>
    </source>
</reference>
<dbReference type="RefSeq" id="WP_356193021.1">
    <property type="nucleotide sequence ID" value="NZ_JBEXDP010000011.1"/>
</dbReference>
<gene>
    <name evidence="5" type="primary">pglZ</name>
    <name evidence="5" type="ORF">AB0H04_29960</name>
</gene>
<dbReference type="EMBL" id="JBFAEG010000024">
    <property type="protein sequence ID" value="MEU5711049.1"/>
    <property type="molecule type" value="Genomic_DNA"/>
</dbReference>
<dbReference type="InterPro" id="IPR058881">
    <property type="entry name" value="PglZ_2nd"/>
</dbReference>
<evidence type="ECO:0000259" key="4">
    <source>
        <dbReference type="Pfam" id="PF25863"/>
    </source>
</evidence>
<dbReference type="InterPro" id="IPR017850">
    <property type="entry name" value="Alkaline_phosphatase_core_sf"/>
</dbReference>
<dbReference type="NCBIfam" id="NF033446">
    <property type="entry name" value="BREX_PglZ_2"/>
    <property type="match status" value="1"/>
</dbReference>
<keyword evidence="6" id="KW-1185">Reference proteome</keyword>
<feature type="domain" description="Alkaline phosphatase-like protein PglZ N-terminal" evidence="3">
    <location>
        <begin position="17"/>
        <end position="123"/>
    </location>
</feature>
<evidence type="ECO:0000256" key="1">
    <source>
        <dbReference type="SAM" id="MobiDB-lite"/>
    </source>
</evidence>
<feature type="region of interest" description="Disordered" evidence="1">
    <location>
        <begin position="796"/>
        <end position="839"/>
    </location>
</feature>
<dbReference type="SUPFAM" id="SSF53649">
    <property type="entry name" value="Alkaline phosphatase-like"/>
    <property type="match status" value="1"/>
</dbReference>
<evidence type="ECO:0000259" key="2">
    <source>
        <dbReference type="Pfam" id="PF25861"/>
    </source>
</evidence>
<dbReference type="Pfam" id="PF25861">
    <property type="entry name" value="PglZ_2nd"/>
    <property type="match status" value="1"/>
</dbReference>
<name>A0ABV3AGH2_9ACTN</name>